<evidence type="ECO:0000259" key="6">
    <source>
        <dbReference type="PROSITE" id="PS50011"/>
    </source>
</evidence>
<dbReference type="Gene3D" id="3.90.70.10">
    <property type="entry name" value="Cysteine proteinases"/>
    <property type="match status" value="1"/>
</dbReference>
<dbReference type="SUPFAM" id="SSF54236">
    <property type="entry name" value="Ubiquitin-like"/>
    <property type="match status" value="3"/>
</dbReference>
<dbReference type="InterPro" id="IPR017441">
    <property type="entry name" value="Protein_kinase_ATP_BS"/>
</dbReference>
<protein>
    <recommendedName>
        <fullName evidence="10">Protein kinase domain-containing protein</fullName>
    </recommendedName>
</protein>
<dbReference type="InterPro" id="IPR029071">
    <property type="entry name" value="Ubiquitin-like_domsf"/>
</dbReference>
<dbReference type="Gene3D" id="3.10.20.90">
    <property type="entry name" value="Phosphatidylinositol 3-kinase Catalytic Subunit, Chain A, domain 1"/>
    <property type="match status" value="3"/>
</dbReference>
<dbReference type="PANTHER" id="PTHR44329:SF298">
    <property type="entry name" value="MIXED LINEAGE KINASE DOMAIN-LIKE PROTEIN"/>
    <property type="match status" value="1"/>
</dbReference>
<dbReference type="PANTHER" id="PTHR44329">
    <property type="entry name" value="SERINE/THREONINE-PROTEIN KINASE TNNI3K-RELATED"/>
    <property type="match status" value="1"/>
</dbReference>
<dbReference type="RefSeq" id="XP_019857337.1">
    <property type="nucleotide sequence ID" value="XM_020001778.1"/>
</dbReference>
<accession>A0AAN0JKV7</accession>
<organism evidence="8 9">
    <name type="scientific">Amphimedon queenslandica</name>
    <name type="common">Sponge</name>
    <dbReference type="NCBI Taxonomy" id="400682"/>
    <lineage>
        <taxon>Eukaryota</taxon>
        <taxon>Metazoa</taxon>
        <taxon>Porifera</taxon>
        <taxon>Demospongiae</taxon>
        <taxon>Heteroscleromorpha</taxon>
        <taxon>Haplosclerida</taxon>
        <taxon>Niphatidae</taxon>
        <taxon>Amphimedon</taxon>
    </lineage>
</organism>
<evidence type="ECO:0000256" key="3">
    <source>
        <dbReference type="ARBA" id="ARBA00023186"/>
    </source>
</evidence>
<dbReference type="PROSITE" id="PS50053">
    <property type="entry name" value="UBIQUITIN_2"/>
    <property type="match status" value="3"/>
</dbReference>
<dbReference type="SMART" id="SM00213">
    <property type="entry name" value="UBQ"/>
    <property type="match status" value="3"/>
</dbReference>
<dbReference type="SUPFAM" id="SSF74924">
    <property type="entry name" value="Cap-Gly domain"/>
    <property type="match status" value="1"/>
</dbReference>
<dbReference type="PROSITE" id="PS00109">
    <property type="entry name" value="PROTEIN_KINASE_TYR"/>
    <property type="match status" value="1"/>
</dbReference>
<dbReference type="InterPro" id="IPR051681">
    <property type="entry name" value="Ser/Thr_Kinases-Pseudokinases"/>
</dbReference>
<dbReference type="KEGG" id="aqu:109585640"/>
<dbReference type="Pfam" id="PF00069">
    <property type="entry name" value="Pkinase"/>
    <property type="match status" value="1"/>
</dbReference>
<keyword evidence="2 4" id="KW-0067">ATP-binding</keyword>
<evidence type="ECO:0000256" key="1">
    <source>
        <dbReference type="ARBA" id="ARBA00022741"/>
    </source>
</evidence>
<feature type="domain" description="Ubiquitin-like" evidence="7">
    <location>
        <begin position="30"/>
        <end position="105"/>
    </location>
</feature>
<dbReference type="GO" id="GO:0097527">
    <property type="term" value="P:necroptotic signaling pathway"/>
    <property type="evidence" value="ECO:0007669"/>
    <property type="project" value="TreeGrafter"/>
</dbReference>
<dbReference type="InterPro" id="IPR019954">
    <property type="entry name" value="Ubiquitin_CS"/>
</dbReference>
<evidence type="ECO:0000256" key="4">
    <source>
        <dbReference type="PROSITE-ProRule" id="PRU10141"/>
    </source>
</evidence>
<evidence type="ECO:0000313" key="9">
    <source>
        <dbReference type="Proteomes" id="UP000007879"/>
    </source>
</evidence>
<dbReference type="Proteomes" id="UP000007879">
    <property type="component" value="Unassembled WGS sequence"/>
</dbReference>
<feature type="domain" description="Ubiquitin-like" evidence="7">
    <location>
        <begin position="128"/>
        <end position="180"/>
    </location>
</feature>
<dbReference type="SUPFAM" id="SSF56112">
    <property type="entry name" value="Protein kinase-like (PK-like)"/>
    <property type="match status" value="1"/>
</dbReference>
<dbReference type="Gene3D" id="1.10.510.10">
    <property type="entry name" value="Transferase(Phosphotransferase) domain 1"/>
    <property type="match status" value="1"/>
</dbReference>
<dbReference type="PROSITE" id="PS00107">
    <property type="entry name" value="PROTEIN_KINASE_ATP"/>
    <property type="match status" value="1"/>
</dbReference>
<dbReference type="Pfam" id="PF01302">
    <property type="entry name" value="CAP_GLY"/>
    <property type="match status" value="1"/>
</dbReference>
<keyword evidence="3" id="KW-0143">Chaperone</keyword>
<feature type="coiled-coil region" evidence="5">
    <location>
        <begin position="920"/>
        <end position="950"/>
    </location>
</feature>
<keyword evidence="5" id="KW-0175">Coiled coil</keyword>
<dbReference type="EnsemblMetazoa" id="XM_020001778.1">
    <property type="protein sequence ID" value="XP_019857337.1"/>
    <property type="gene ID" value="LOC109585640"/>
</dbReference>
<dbReference type="InterPro" id="IPR000938">
    <property type="entry name" value="CAP-Gly_domain"/>
</dbReference>
<dbReference type="SMART" id="SM01052">
    <property type="entry name" value="CAP_GLY"/>
    <property type="match status" value="1"/>
</dbReference>
<sequence length="1333" mass="150048">MASMARPVLKEFWSLSSRDSQIGLGKMVQLEIFVNILSGTRGATVTLLVDELDTVKDIKLKIQQEANIPVAKQKLLFDGRTLSEELNCTVTDCDIFEQATIFLVVLTIISIRFVTGEIFSTDVNLVADTIETIKQSIEERNGVPLNQQCLIFKGKELNDDLSTLSDCKIEDGSVILFTIKGAISFQISIKTLPIYSGKDHIKLIVKSTDTIAHVKAMIVAKEGIPINKQCLIFNGKHIYADDATLADHKISSGDILHLLYPINSGLCIFLSGQAKYADASSKFNKGDHIVLQPVSGLVIMGKVKWTGSVSVTEYSDKLISAVGIETDAKIKHDRDFPELYLNVARSYREEIFRVGLFSSRIFLPEQLVVHADEYKQQTELLQQMTAEANVFGFSIEEYFTQKAALLHAHSLKMSKVKEVTLDESTPQPNDTLTQPIESSCEDSKEYSPISVGVFVTLPVHIVTQACTSEALMLQGKVMWIGKLPDTTEVMAGIELNQSLEGCNDGTWRDQKYFSSPPGRACFVPTSCLLLVESLNKDFIPNPLHSITPSEEDTYTAVDVQDLMDKFTEQSNSGIQGHIGSSLLDSMIFGLFALNDSFDKFLFEELSDVMSKDTIELLLKGIINPLRRHGVTRLESIVDFKDHLKKICAENYITISFDDSVNLLRLLLDKILCIKPFLSMRKASDKLEEVYFIEFDIKGPEIADPCSTESLVKKYFTDQKLMLINMPSTLILVIPQSIENSKKRMIIPSLSIDIRGLVEHGCSSSISNTHLELVSVVCWEKVNGQYVCYSRSERVWLYHNSMSTTTNDHLFYLPEVTDVSQDLDDWIYNTETFSTNSMPPHAQCFLKDSHVLVYSASNNSCYSHTNTMLNKESIQKLLEEKGKERHYSLSETIATLQRIQNDNDWLNSSFSDLSQSHLQLLDKLEVQQNEASRLANALTSAEDEFAKLSQEKDEAFLLLKATYDQKINEMNLVQQCYDSLLREFEELKADHDRILLTNDALNSDLCDKKDEILLLEQQYKDLECEKDDVQSACLQLKETLIEKENALSMKQDEVKVLRENIAAVNESWKFSHKDVAITDELLGKGGWGEVVIGIFCEQRVAVKKLHDVIVSDINLELIHREINTMAQLRHPNLLQFIGAIFDHPSGNPMIITEIMDVSLRKAYETKELTPDPQCRQIIFSIMRDVAVGLNYLHCLPDPIIHRDVSSANVLLESKGPGKWKTKISDFGSAKIARSAFTKAAGAYVYSAPESLQSIINIQKKLLTSKMDVFSYGVLLCEVINCQFPCSESFNDLVEQVKSSVSTLMYDLIIKCIEEEPTKRPTMKIVIQNIDKNFN</sequence>
<keyword evidence="9" id="KW-1185">Reference proteome</keyword>
<dbReference type="GO" id="GO:0005524">
    <property type="term" value="F:ATP binding"/>
    <property type="evidence" value="ECO:0007669"/>
    <property type="project" value="UniProtKB-UniRule"/>
</dbReference>
<dbReference type="InterPro" id="IPR008266">
    <property type="entry name" value="Tyr_kinase_AS"/>
</dbReference>
<dbReference type="CDD" id="cd17039">
    <property type="entry name" value="Ubl_ubiquitin_like"/>
    <property type="match status" value="2"/>
</dbReference>
<dbReference type="InterPro" id="IPR000626">
    <property type="entry name" value="Ubiquitin-like_dom"/>
</dbReference>
<evidence type="ECO:0000256" key="2">
    <source>
        <dbReference type="ARBA" id="ARBA00022840"/>
    </source>
</evidence>
<evidence type="ECO:0000259" key="7">
    <source>
        <dbReference type="PROSITE" id="PS50053"/>
    </source>
</evidence>
<dbReference type="Gene3D" id="2.30.30.190">
    <property type="entry name" value="CAP Gly-rich-like domain"/>
    <property type="match status" value="1"/>
</dbReference>
<reference evidence="9" key="1">
    <citation type="journal article" date="2010" name="Nature">
        <title>The Amphimedon queenslandica genome and the evolution of animal complexity.</title>
        <authorList>
            <person name="Srivastava M."/>
            <person name="Simakov O."/>
            <person name="Chapman J."/>
            <person name="Fahey B."/>
            <person name="Gauthier M.E."/>
            <person name="Mitros T."/>
            <person name="Richards G.S."/>
            <person name="Conaco C."/>
            <person name="Dacre M."/>
            <person name="Hellsten U."/>
            <person name="Larroux C."/>
            <person name="Putnam N.H."/>
            <person name="Stanke M."/>
            <person name="Adamska M."/>
            <person name="Darling A."/>
            <person name="Degnan S.M."/>
            <person name="Oakley T.H."/>
            <person name="Plachetzki D.C."/>
            <person name="Zhai Y."/>
            <person name="Adamski M."/>
            <person name="Calcino A."/>
            <person name="Cummins S.F."/>
            <person name="Goodstein D.M."/>
            <person name="Harris C."/>
            <person name="Jackson D.J."/>
            <person name="Leys S.P."/>
            <person name="Shu S."/>
            <person name="Woodcroft B.J."/>
            <person name="Vervoort M."/>
            <person name="Kosik K.S."/>
            <person name="Manning G."/>
            <person name="Degnan B.M."/>
            <person name="Rokhsar D.S."/>
        </authorList>
    </citation>
    <scope>NUCLEOTIDE SEQUENCE [LARGE SCALE GENOMIC DNA]</scope>
</reference>
<evidence type="ECO:0000313" key="8">
    <source>
        <dbReference type="EnsemblMetazoa" id="XP_019857337.1"/>
    </source>
</evidence>
<dbReference type="PROSITE" id="PS50011">
    <property type="entry name" value="PROTEIN_KINASE_DOM"/>
    <property type="match status" value="1"/>
</dbReference>
<dbReference type="PROSITE" id="PS00299">
    <property type="entry name" value="UBIQUITIN_1"/>
    <property type="match status" value="1"/>
</dbReference>
<proteinExistence type="predicted"/>
<dbReference type="GO" id="GO:0004672">
    <property type="term" value="F:protein kinase activity"/>
    <property type="evidence" value="ECO:0007669"/>
    <property type="project" value="InterPro"/>
</dbReference>
<keyword evidence="1 4" id="KW-0547">Nucleotide-binding</keyword>
<name>A0AAN0JKV7_AMPQE</name>
<feature type="binding site" evidence="4">
    <location>
        <position position="1103"/>
    </location>
    <ligand>
        <name>ATP</name>
        <dbReference type="ChEBI" id="CHEBI:30616"/>
    </ligand>
</feature>
<dbReference type="InterPro" id="IPR011009">
    <property type="entry name" value="Kinase-like_dom_sf"/>
</dbReference>
<dbReference type="GeneID" id="109585640"/>
<dbReference type="InterPro" id="IPR036859">
    <property type="entry name" value="CAP-Gly_dom_sf"/>
</dbReference>
<dbReference type="Gene3D" id="3.30.200.20">
    <property type="entry name" value="Phosphorylase Kinase, domain 1"/>
    <property type="match status" value="1"/>
</dbReference>
<dbReference type="InterPro" id="IPR000719">
    <property type="entry name" value="Prot_kinase_dom"/>
</dbReference>
<feature type="coiled-coil region" evidence="5">
    <location>
        <begin position="1011"/>
        <end position="1066"/>
    </location>
</feature>
<feature type="domain" description="Protein kinase" evidence="6">
    <location>
        <begin position="1075"/>
        <end position="1332"/>
    </location>
</feature>
<evidence type="ECO:0008006" key="10">
    <source>
        <dbReference type="Google" id="ProtNLM"/>
    </source>
</evidence>
<feature type="domain" description="Ubiquitin-like" evidence="7">
    <location>
        <begin position="185"/>
        <end position="265"/>
    </location>
</feature>
<evidence type="ECO:0000256" key="5">
    <source>
        <dbReference type="SAM" id="Coils"/>
    </source>
</evidence>
<reference evidence="8" key="2">
    <citation type="submission" date="2024-06" db="UniProtKB">
        <authorList>
            <consortium name="EnsemblMetazoa"/>
        </authorList>
    </citation>
    <scope>IDENTIFICATION</scope>
</reference>
<dbReference type="Pfam" id="PF00240">
    <property type="entry name" value="ubiquitin"/>
    <property type="match status" value="3"/>
</dbReference>